<reference evidence="2 3" key="1">
    <citation type="submission" date="2012-12" db="EMBL/GenBank/DDBJ databases">
        <title>Whole genome shotgun sequence of Gordonia hirsuta NBRC 16056.</title>
        <authorList>
            <person name="Isaki-Nakamura S."/>
            <person name="Hosoyama A."/>
            <person name="Tsuchikane K."/>
            <person name="Katsumata H."/>
            <person name="Baba S."/>
            <person name="Yamazaki S."/>
            <person name="Fujita N."/>
        </authorList>
    </citation>
    <scope>NUCLEOTIDE SEQUENCE [LARGE SCALE GENOMIC DNA]</scope>
    <source>
        <strain evidence="2 3">NBRC 16056</strain>
    </source>
</reference>
<dbReference type="EMBL" id="BANT01000017">
    <property type="protein sequence ID" value="GAC57235.1"/>
    <property type="molecule type" value="Genomic_DNA"/>
</dbReference>
<dbReference type="Pfam" id="PF12028">
    <property type="entry name" value="DUF3515"/>
    <property type="match status" value="1"/>
</dbReference>
<proteinExistence type="predicted"/>
<dbReference type="InterPro" id="IPR021903">
    <property type="entry name" value="DUF3515"/>
</dbReference>
<dbReference type="AlphaFoldDB" id="L7L7V2"/>
<evidence type="ECO:0000256" key="1">
    <source>
        <dbReference type="SAM" id="Phobius"/>
    </source>
</evidence>
<evidence type="ECO:0000313" key="3">
    <source>
        <dbReference type="Proteomes" id="UP000053405"/>
    </source>
</evidence>
<comment type="caution">
    <text evidence="2">The sequence shown here is derived from an EMBL/GenBank/DDBJ whole genome shotgun (WGS) entry which is preliminary data.</text>
</comment>
<gene>
    <name evidence="2" type="ORF">GOHSU_17_00390</name>
</gene>
<keyword evidence="1" id="KW-0472">Membrane</keyword>
<dbReference type="RefSeq" id="WP_005938973.1">
    <property type="nucleotide sequence ID" value="NZ_ATVK01000009.1"/>
</dbReference>
<keyword evidence="1" id="KW-1133">Transmembrane helix</keyword>
<dbReference type="OrthoDB" id="4422435at2"/>
<organism evidence="2 3">
    <name type="scientific">Gordonia hirsuta DSM 44140 = NBRC 16056</name>
    <dbReference type="NCBI Taxonomy" id="1121927"/>
    <lineage>
        <taxon>Bacteria</taxon>
        <taxon>Bacillati</taxon>
        <taxon>Actinomycetota</taxon>
        <taxon>Actinomycetes</taxon>
        <taxon>Mycobacteriales</taxon>
        <taxon>Gordoniaceae</taxon>
        <taxon>Gordonia</taxon>
    </lineage>
</organism>
<evidence type="ECO:0008006" key="4">
    <source>
        <dbReference type="Google" id="ProtNLM"/>
    </source>
</evidence>
<name>L7L7V2_9ACTN</name>
<protein>
    <recommendedName>
        <fullName evidence="4">DUF3515 domain-containing protein</fullName>
    </recommendedName>
</protein>
<evidence type="ECO:0000313" key="2">
    <source>
        <dbReference type="EMBL" id="GAC57235.1"/>
    </source>
</evidence>
<feature type="transmembrane region" description="Helical" evidence="1">
    <location>
        <begin position="20"/>
        <end position="44"/>
    </location>
</feature>
<dbReference type="Proteomes" id="UP000053405">
    <property type="component" value="Unassembled WGS sequence"/>
</dbReference>
<dbReference type="STRING" id="1121927.GOHSU_17_00390"/>
<keyword evidence="3" id="KW-1185">Reference proteome</keyword>
<keyword evidence="1" id="KW-0812">Transmembrane</keyword>
<dbReference type="eggNOG" id="ENOG5033FNE">
    <property type="taxonomic scope" value="Bacteria"/>
</dbReference>
<accession>L7L7V2</accession>
<sequence length="186" mass="19903">MSESEPAPTPPADSEPYRLSPALIATLATIPTMVIIGFIVFAMLKTKEAEKIPVDSYATSTEAAERCGPLIAQLPESFGEYGGKSVEGNTVRWTSSENEQSPDPLVFRCGVARPEALAPTSSLQVINNEQWFMTDTDESRGQAYVLVDRRPYIAVWVPSGAGNGPLTKISGLAGELPSAPLDFGDN</sequence>